<dbReference type="KEGG" id="cnt:JT31_17455"/>
<dbReference type="Proteomes" id="UP000029481">
    <property type="component" value="Chromosome"/>
</dbReference>
<organism evidence="2 3">
    <name type="scientific">Cedecea neteri</name>
    <dbReference type="NCBI Taxonomy" id="158822"/>
    <lineage>
        <taxon>Bacteria</taxon>
        <taxon>Pseudomonadati</taxon>
        <taxon>Pseudomonadota</taxon>
        <taxon>Gammaproteobacteria</taxon>
        <taxon>Enterobacterales</taxon>
        <taxon>Enterobacteriaceae</taxon>
        <taxon>Cedecea</taxon>
    </lineage>
</organism>
<reference evidence="2 3" key="1">
    <citation type="submission" date="2014-09" db="EMBL/GenBank/DDBJ databases">
        <title>Cedecea neteri SSMD04 Genome Sequencing.</title>
        <authorList>
            <person name="Tan J.-Y."/>
        </authorList>
    </citation>
    <scope>NUCLEOTIDE SEQUENCE [LARGE SCALE GENOMIC DNA]</scope>
    <source>
        <strain evidence="2 3">SSMD04</strain>
    </source>
</reference>
<keyword evidence="3" id="KW-1185">Reference proteome</keyword>
<dbReference type="RefSeq" id="WP_038479819.1">
    <property type="nucleotide sequence ID" value="NZ_CP009451.1"/>
</dbReference>
<evidence type="ECO:0000256" key="1">
    <source>
        <dbReference type="SAM" id="MobiDB-lite"/>
    </source>
</evidence>
<protein>
    <submittedName>
        <fullName evidence="2">Antitermination protein</fullName>
    </submittedName>
</protein>
<accession>A0A089Q7A9</accession>
<dbReference type="Pfam" id="PF11438">
    <property type="entry name" value="N36"/>
    <property type="match status" value="1"/>
</dbReference>
<dbReference type="OrthoDB" id="9204626at2"/>
<feature type="compositionally biased region" description="Basic residues" evidence="1">
    <location>
        <begin position="101"/>
        <end position="111"/>
    </location>
</feature>
<dbReference type="AlphaFoldDB" id="A0A089Q7A9"/>
<evidence type="ECO:0000313" key="2">
    <source>
        <dbReference type="EMBL" id="AIR06329.1"/>
    </source>
</evidence>
<feature type="region of interest" description="Disordered" evidence="1">
    <location>
        <begin position="83"/>
        <end position="111"/>
    </location>
</feature>
<sequence length="111" mass="12711">MDAQTRRRRRREAKQAVWKAANPLFVGVRAKPDARPILSLTRKPTPRPDKALEVINIYGLQIIQQAEYHSRLRQKLDARQRSIYQAAPMTESGLPQASGRQTRRGKSIPLI</sequence>
<evidence type="ECO:0000313" key="3">
    <source>
        <dbReference type="Proteomes" id="UP000029481"/>
    </source>
</evidence>
<dbReference type="EMBL" id="CP009451">
    <property type="protein sequence ID" value="AIR06329.1"/>
    <property type="molecule type" value="Genomic_DNA"/>
</dbReference>
<name>A0A089Q7A9_9ENTR</name>
<gene>
    <name evidence="2" type="ORF">JT31_17455</name>
</gene>
<dbReference type="InterPro" id="IPR020952">
    <property type="entry name" value="Antiterm_prot_N_Arg-rich"/>
</dbReference>
<proteinExistence type="predicted"/>